<dbReference type="GeneID" id="113725893"/>
<dbReference type="Pfam" id="PF00134">
    <property type="entry name" value="Cyclin_N"/>
    <property type="match status" value="1"/>
</dbReference>
<dbReference type="CDD" id="cd20544">
    <property type="entry name" value="CYCLIN_AtCycD-like_rpt2"/>
    <property type="match status" value="1"/>
</dbReference>
<comment type="similarity">
    <text evidence="1">Belongs to the cyclin family. Cyclin D subfamily.</text>
</comment>
<dbReference type="Proteomes" id="UP001652660">
    <property type="component" value="Chromosome 2e"/>
</dbReference>
<proteinExistence type="inferred from homology"/>
<accession>A0A6P6VRI3</accession>
<protein>
    <submittedName>
        <fullName evidence="9">Cyclin-D6-1</fullName>
    </submittedName>
</protein>
<dbReference type="InterPro" id="IPR013763">
    <property type="entry name" value="Cyclin-like_dom"/>
</dbReference>
<sequence length="308" mass="35133">MELDLEYPLMASSEEEAVPALFAQEIDHMPSQSIFLPFNSSDDHHVFSVRREAFSLISHAKHCHKLNPFTTYLAVNYMDRFISKTNIREKKRWIVGILAISSLSLAAKMRNTDLSISLSHVQREEGFAFHPRWVHRMEALILTTLGWRMRSITPFSFLNFFISLFKIQDSSLTQPLKFRASDIIFDTHYEMKLLEYKPSLISASALLCATLDLVPMELPSLRDAILSCGHVEKEKLLKCLKAMQEMVMDNSLKASGAVSICTSTQNSILHQFTSSETEDATAKDKIKRRRLNGFCDDQAVQISQFQSC</sequence>
<dbReference type="FunFam" id="1.10.472.10:FF:000040">
    <property type="entry name" value="D6-type cyclin"/>
    <property type="match status" value="1"/>
</dbReference>
<evidence type="ECO:0000256" key="5">
    <source>
        <dbReference type="RuleBase" id="RU000383"/>
    </source>
</evidence>
<dbReference type="InterPro" id="IPR036915">
    <property type="entry name" value="Cyclin-like_sf"/>
</dbReference>
<keyword evidence="4" id="KW-0131">Cell cycle</keyword>
<feature type="domain" description="Cyclin C-terminal" evidence="7">
    <location>
        <begin position="152"/>
        <end position="276"/>
    </location>
</feature>
<feature type="domain" description="Cyclin-like" evidence="6">
    <location>
        <begin position="159"/>
        <end position="245"/>
    </location>
</feature>
<name>A0A6P6VRI3_COFAR</name>
<dbReference type="RefSeq" id="XP_071937474.1">
    <property type="nucleotide sequence ID" value="XM_072081373.1"/>
</dbReference>
<keyword evidence="8" id="KW-1185">Reference proteome</keyword>
<dbReference type="InterPro" id="IPR039361">
    <property type="entry name" value="Cyclin"/>
</dbReference>
<organism evidence="8 9">
    <name type="scientific">Coffea arabica</name>
    <name type="common">Arabian coffee</name>
    <dbReference type="NCBI Taxonomy" id="13443"/>
    <lineage>
        <taxon>Eukaryota</taxon>
        <taxon>Viridiplantae</taxon>
        <taxon>Streptophyta</taxon>
        <taxon>Embryophyta</taxon>
        <taxon>Tracheophyta</taxon>
        <taxon>Spermatophyta</taxon>
        <taxon>Magnoliopsida</taxon>
        <taxon>eudicotyledons</taxon>
        <taxon>Gunneridae</taxon>
        <taxon>Pentapetalae</taxon>
        <taxon>asterids</taxon>
        <taxon>lamiids</taxon>
        <taxon>Gentianales</taxon>
        <taxon>Rubiaceae</taxon>
        <taxon>Ixoroideae</taxon>
        <taxon>Gardenieae complex</taxon>
        <taxon>Bertiereae - Coffeeae clade</taxon>
        <taxon>Coffeeae</taxon>
        <taxon>Coffea</taxon>
    </lineage>
</organism>
<keyword evidence="3 5" id="KW-0195">Cyclin</keyword>
<dbReference type="SMART" id="SM00385">
    <property type="entry name" value="CYCLIN"/>
    <property type="match status" value="2"/>
</dbReference>
<feature type="domain" description="Cyclin-like" evidence="6">
    <location>
        <begin position="55"/>
        <end position="143"/>
    </location>
</feature>
<keyword evidence="2" id="KW-0132">Cell division</keyword>
<evidence type="ECO:0000259" key="7">
    <source>
        <dbReference type="SMART" id="SM01332"/>
    </source>
</evidence>
<reference evidence="9" key="1">
    <citation type="submission" date="2025-08" db="UniProtKB">
        <authorList>
            <consortium name="RefSeq"/>
        </authorList>
    </citation>
    <scope>IDENTIFICATION</scope>
    <source>
        <tissue evidence="9">Leaves</tissue>
    </source>
</reference>
<dbReference type="InterPro" id="IPR006671">
    <property type="entry name" value="Cyclin_N"/>
</dbReference>
<dbReference type="InterPro" id="IPR004367">
    <property type="entry name" value="Cyclin_C-dom"/>
</dbReference>
<dbReference type="AlphaFoldDB" id="A0A6P6VRI3"/>
<dbReference type="SUPFAM" id="SSF47954">
    <property type="entry name" value="Cyclin-like"/>
    <property type="match status" value="2"/>
</dbReference>
<dbReference type="PANTHER" id="PTHR10177">
    <property type="entry name" value="CYCLINS"/>
    <property type="match status" value="1"/>
</dbReference>
<dbReference type="FunFam" id="1.10.472.10:FF:000060">
    <property type="entry name" value="D6-type cyclin"/>
    <property type="match status" value="1"/>
</dbReference>
<dbReference type="Pfam" id="PF02984">
    <property type="entry name" value="Cyclin_C"/>
    <property type="match status" value="1"/>
</dbReference>
<dbReference type="SMART" id="SM01332">
    <property type="entry name" value="Cyclin_C"/>
    <property type="match status" value="1"/>
</dbReference>
<evidence type="ECO:0000256" key="4">
    <source>
        <dbReference type="ARBA" id="ARBA00023306"/>
    </source>
</evidence>
<evidence type="ECO:0000259" key="6">
    <source>
        <dbReference type="SMART" id="SM00385"/>
    </source>
</evidence>
<evidence type="ECO:0000256" key="3">
    <source>
        <dbReference type="ARBA" id="ARBA00023127"/>
    </source>
</evidence>
<evidence type="ECO:0000313" key="9">
    <source>
        <dbReference type="RefSeq" id="XP_071937474.1"/>
    </source>
</evidence>
<dbReference type="Gene3D" id="1.10.472.10">
    <property type="entry name" value="Cyclin-like"/>
    <property type="match status" value="2"/>
</dbReference>
<gene>
    <name evidence="9" type="primary">LOC113725893</name>
</gene>
<evidence type="ECO:0000256" key="1">
    <source>
        <dbReference type="ARBA" id="ARBA00009065"/>
    </source>
</evidence>
<dbReference type="GO" id="GO:0051301">
    <property type="term" value="P:cell division"/>
    <property type="evidence" value="ECO:0007669"/>
    <property type="project" value="UniProtKB-KW"/>
</dbReference>
<evidence type="ECO:0000313" key="8">
    <source>
        <dbReference type="Proteomes" id="UP001652660"/>
    </source>
</evidence>
<evidence type="ECO:0000256" key="2">
    <source>
        <dbReference type="ARBA" id="ARBA00022618"/>
    </source>
</evidence>